<proteinExistence type="predicted"/>
<dbReference type="SUPFAM" id="SSF50630">
    <property type="entry name" value="Acid proteases"/>
    <property type="match status" value="1"/>
</dbReference>
<dbReference type="CDD" id="cd00303">
    <property type="entry name" value="retropepsin_like"/>
    <property type="match status" value="1"/>
</dbReference>
<organism evidence="5">
    <name type="scientific">Tanacetum cinerariifolium</name>
    <name type="common">Dalmatian daisy</name>
    <name type="synonym">Chrysanthemum cinerariifolium</name>
    <dbReference type="NCBI Taxonomy" id="118510"/>
    <lineage>
        <taxon>Eukaryota</taxon>
        <taxon>Viridiplantae</taxon>
        <taxon>Streptophyta</taxon>
        <taxon>Embryophyta</taxon>
        <taxon>Tracheophyta</taxon>
        <taxon>Spermatophyta</taxon>
        <taxon>Magnoliopsida</taxon>
        <taxon>eudicotyledons</taxon>
        <taxon>Gunneridae</taxon>
        <taxon>Pentapetalae</taxon>
        <taxon>asterids</taxon>
        <taxon>campanulids</taxon>
        <taxon>Asterales</taxon>
        <taxon>Asteraceae</taxon>
        <taxon>Asteroideae</taxon>
        <taxon>Anthemideae</taxon>
        <taxon>Anthemidinae</taxon>
        <taxon>Tanacetum</taxon>
    </lineage>
</organism>
<dbReference type="EMBL" id="BKCJ010000010">
    <property type="protein sequence ID" value="GEU28607.1"/>
    <property type="molecule type" value="Genomic_DNA"/>
</dbReference>
<evidence type="ECO:0000256" key="2">
    <source>
        <dbReference type="SAM" id="MobiDB-lite"/>
    </source>
</evidence>
<dbReference type="SMART" id="SM00343">
    <property type="entry name" value="ZnF_C2HC"/>
    <property type="match status" value="2"/>
</dbReference>
<dbReference type="PROSITE" id="PS50158">
    <property type="entry name" value="ZF_CCHC"/>
    <property type="match status" value="2"/>
</dbReference>
<dbReference type="InterPro" id="IPR043502">
    <property type="entry name" value="DNA/RNA_pol_sf"/>
</dbReference>
<sequence>MMPEDLYAYMEAALQAPPSPDYVPGPEHPHTPEFVLEPVYPEFMPPEDDVLPTEEQPLLAAVSPTADSPGYISEFDPEEDPTNYPTDRDNDDDDEDEDEENESSRDEADDKEEGEDEDEKEEHPAPADFIPPPPVHRTTARISIPVQAPTPFWSEAEIDRLLTIPSPPPSPLSPLSSPLPQIPSPLLSVATPLPVSFPPLPAIPTYPLGYRAAMIRLRAEAPSTFHLPPPIVLPHTRASVAMLRDVAPSTYILAPRSEIPPSGTPLLLPIHLPTSSPPLLLPSTSHRTDVLKVTLPPQKRLCIALGTRFEVGESSSASTARPTGGFRADYRFVGTLDDETRRDLRESTIVKDCKITGNRPHTTDTASRGIDSAKDTADTDGSITETEIAPKRTTRSTPTTTTTTTTTPMINAQLKALIDQGVADALAARTDVVSYNQRLQELALMCTRMFLEESDKIERYIGGLPDMIHGSVMASKLKTMQDVIEFTTELMDKKISTFAEQQAENKRKFEDTSKNNQNQQQNKKQNTGRAYTAGSGDKKPYRGSKPVCSKCNYHHDGQCAPKCHKCNRVGHLACDCRSPTNANAANNQKGTRTGQKVTCFECGARGHFKRECPKLKNNNRGNQGGNGNAPKGVCGRPCMDKPRLKRRYGYVPSKQPLCILFDTGSDRSFVSTAFSSQIDITPTTLDHYYDVELADGGIIRLNTIIRGFTLNFLNHPFNIDLMPVELGSFDIIIGMDWLKKYQAVIVCVEKIICIPWGNETLIICGDGNDRGNETRLNIISCTKTQKYMLKGCHVFLAHVTTKETEDKSEKKRLEDVPIVRYFLEVFLEDLPGLPPTRPSSSPWGAPVLFVKKKDGSFRICIDYQELNKLTVKNCYPFPRAGDLFDQLQGSSVYSKIDLRSGYHQLRVREEDISNTTFRTCYGHYEFQVMPFGLTNAPTIFMDLMNRLCKPYLDKFMIVFIDDILIYSKNKEEHEEHPKLILELLKKEELSCVVHQLWLYLKEAKILSYTAMLRSKTEVRKPKNIMNEDVGGMLIENSKDLEKLRTKKLKPRADGTLCLNGRSWLPCYGDLRTMVMHESHKSKYSIHPGSDKMYQDMKKLYLWPNMKVNIATYVSKCLTCAKVKENVRSVAYKLELPQELSMVHNTFHVSNLKKCYANEPLVVLLNGLNFDDKLYFVEEPVEIIDREVKRLKQSCILDVKVR</sequence>
<feature type="domain" description="CCHC-type" evidence="3">
    <location>
        <begin position="599"/>
        <end position="614"/>
    </location>
</feature>
<dbReference type="Gene3D" id="1.10.340.70">
    <property type="match status" value="1"/>
</dbReference>
<dbReference type="SUPFAM" id="SSF56672">
    <property type="entry name" value="DNA/RNA polymerases"/>
    <property type="match status" value="1"/>
</dbReference>
<dbReference type="InterPro" id="IPR036875">
    <property type="entry name" value="Znf_CCHC_sf"/>
</dbReference>
<gene>
    <name evidence="5" type="ORF">Tci_000585</name>
</gene>
<dbReference type="GO" id="GO:0003964">
    <property type="term" value="F:RNA-directed DNA polymerase activity"/>
    <property type="evidence" value="ECO:0007669"/>
    <property type="project" value="UniProtKB-KW"/>
</dbReference>
<feature type="region of interest" description="Disordered" evidence="2">
    <location>
        <begin position="355"/>
        <end position="407"/>
    </location>
</feature>
<dbReference type="Pfam" id="PF08284">
    <property type="entry name" value="RVP_2"/>
    <property type="match status" value="1"/>
</dbReference>
<dbReference type="Pfam" id="PF00098">
    <property type="entry name" value="zf-CCHC"/>
    <property type="match status" value="1"/>
</dbReference>
<name>A0A699GG89_TANCI</name>
<feature type="domain" description="Reverse transcriptase" evidence="4">
    <location>
        <begin position="831"/>
        <end position="1010"/>
    </location>
</feature>
<feature type="domain" description="CCHC-type" evidence="3">
    <location>
        <begin position="562"/>
        <end position="578"/>
    </location>
</feature>
<protein>
    <submittedName>
        <fullName evidence="5">Putative reverse transcriptase domain-containing protein</fullName>
    </submittedName>
</protein>
<dbReference type="CDD" id="cd01647">
    <property type="entry name" value="RT_LTR"/>
    <property type="match status" value="1"/>
</dbReference>
<dbReference type="InterPro" id="IPR001878">
    <property type="entry name" value="Znf_CCHC"/>
</dbReference>
<evidence type="ECO:0000259" key="4">
    <source>
        <dbReference type="PROSITE" id="PS50878"/>
    </source>
</evidence>
<feature type="compositionally biased region" description="Acidic residues" evidence="2">
    <location>
        <begin position="109"/>
        <end position="120"/>
    </location>
</feature>
<dbReference type="Gene3D" id="4.10.60.10">
    <property type="entry name" value="Zinc finger, CCHC-type"/>
    <property type="match status" value="1"/>
</dbReference>
<feature type="compositionally biased region" description="Low complexity" evidence="2">
    <location>
        <begin position="395"/>
        <end position="407"/>
    </location>
</feature>
<dbReference type="InterPro" id="IPR000477">
    <property type="entry name" value="RT_dom"/>
</dbReference>
<keyword evidence="5" id="KW-0548">Nucleotidyltransferase</keyword>
<dbReference type="Gene3D" id="3.30.70.270">
    <property type="match status" value="1"/>
</dbReference>
<dbReference type="InterPro" id="IPR053134">
    <property type="entry name" value="RNA-dir_DNA_polymerase"/>
</dbReference>
<keyword evidence="1" id="KW-0863">Zinc-finger</keyword>
<dbReference type="Gene3D" id="3.10.10.10">
    <property type="entry name" value="HIV Type 1 Reverse Transcriptase, subunit A, domain 1"/>
    <property type="match status" value="1"/>
</dbReference>
<dbReference type="Pfam" id="PF17921">
    <property type="entry name" value="Integrase_H2C2"/>
    <property type="match status" value="1"/>
</dbReference>
<accession>A0A699GG89</accession>
<dbReference type="GO" id="GO:0003676">
    <property type="term" value="F:nucleic acid binding"/>
    <property type="evidence" value="ECO:0007669"/>
    <property type="project" value="InterPro"/>
</dbReference>
<feature type="region of interest" description="Disordered" evidence="2">
    <location>
        <begin position="502"/>
        <end position="543"/>
    </location>
</feature>
<dbReference type="PANTHER" id="PTHR24559:SF427">
    <property type="entry name" value="RNA-DIRECTED DNA POLYMERASE"/>
    <property type="match status" value="1"/>
</dbReference>
<feature type="compositionally biased region" description="Basic and acidic residues" evidence="2">
    <location>
        <begin position="503"/>
        <end position="513"/>
    </location>
</feature>
<feature type="compositionally biased region" description="Low complexity" evidence="2">
    <location>
        <begin position="514"/>
        <end position="525"/>
    </location>
</feature>
<dbReference type="Gene3D" id="2.40.70.10">
    <property type="entry name" value="Acid Proteases"/>
    <property type="match status" value="1"/>
</dbReference>
<dbReference type="InterPro" id="IPR021109">
    <property type="entry name" value="Peptidase_aspartic_dom_sf"/>
</dbReference>
<keyword evidence="5" id="KW-0695">RNA-directed DNA polymerase</keyword>
<dbReference type="AlphaFoldDB" id="A0A699GG89"/>
<keyword evidence="1" id="KW-0862">Zinc</keyword>
<feature type="region of interest" description="Disordered" evidence="2">
    <location>
        <begin position="41"/>
        <end position="137"/>
    </location>
</feature>
<comment type="caution">
    <text evidence="5">The sequence shown here is derived from an EMBL/GenBank/DDBJ whole genome shotgun (WGS) entry which is preliminary data.</text>
</comment>
<dbReference type="PROSITE" id="PS50878">
    <property type="entry name" value="RT_POL"/>
    <property type="match status" value="1"/>
</dbReference>
<keyword evidence="5" id="KW-0808">Transferase</keyword>
<evidence type="ECO:0000256" key="1">
    <source>
        <dbReference type="PROSITE-ProRule" id="PRU00047"/>
    </source>
</evidence>
<dbReference type="GO" id="GO:0008270">
    <property type="term" value="F:zinc ion binding"/>
    <property type="evidence" value="ECO:0007669"/>
    <property type="project" value="UniProtKB-KW"/>
</dbReference>
<dbReference type="SUPFAM" id="SSF57756">
    <property type="entry name" value="Retrovirus zinc finger-like domains"/>
    <property type="match status" value="1"/>
</dbReference>
<dbReference type="InterPro" id="IPR043128">
    <property type="entry name" value="Rev_trsase/Diguanyl_cyclase"/>
</dbReference>
<dbReference type="PANTHER" id="PTHR24559">
    <property type="entry name" value="TRANSPOSON TY3-I GAG-POL POLYPROTEIN"/>
    <property type="match status" value="1"/>
</dbReference>
<dbReference type="Pfam" id="PF00078">
    <property type="entry name" value="RVT_1"/>
    <property type="match status" value="1"/>
</dbReference>
<evidence type="ECO:0000259" key="3">
    <source>
        <dbReference type="PROSITE" id="PS50158"/>
    </source>
</evidence>
<feature type="compositionally biased region" description="Acidic residues" evidence="2">
    <location>
        <begin position="89"/>
        <end position="101"/>
    </location>
</feature>
<dbReference type="InterPro" id="IPR041588">
    <property type="entry name" value="Integrase_H2C2"/>
</dbReference>
<evidence type="ECO:0000313" key="5">
    <source>
        <dbReference type="EMBL" id="GEU28607.1"/>
    </source>
</evidence>
<keyword evidence="1" id="KW-0479">Metal-binding</keyword>
<reference evidence="5" key="1">
    <citation type="journal article" date="2019" name="Sci. Rep.">
        <title>Draft genome of Tanacetum cinerariifolium, the natural source of mosquito coil.</title>
        <authorList>
            <person name="Yamashiro T."/>
            <person name="Shiraishi A."/>
            <person name="Satake H."/>
            <person name="Nakayama K."/>
        </authorList>
    </citation>
    <scope>NUCLEOTIDE SEQUENCE</scope>
</reference>